<feature type="compositionally biased region" description="Polar residues" evidence="1">
    <location>
        <begin position="105"/>
        <end position="128"/>
    </location>
</feature>
<protein>
    <submittedName>
        <fullName evidence="2">Uncharacterized protein</fullName>
    </submittedName>
</protein>
<comment type="caution">
    <text evidence="2">The sequence shown here is derived from an EMBL/GenBank/DDBJ whole genome shotgun (WGS) entry which is preliminary data.</text>
</comment>
<feature type="region of interest" description="Disordered" evidence="1">
    <location>
        <begin position="1"/>
        <end position="38"/>
    </location>
</feature>
<keyword evidence="3" id="KW-1185">Reference proteome</keyword>
<name>A0A8H5HXY5_9AGAR</name>
<dbReference type="Proteomes" id="UP000518752">
    <property type="component" value="Unassembled WGS sequence"/>
</dbReference>
<accession>A0A8H5HXY5</accession>
<dbReference type="EMBL" id="JAACJN010000010">
    <property type="protein sequence ID" value="KAF5391406.1"/>
    <property type="molecule type" value="Genomic_DNA"/>
</dbReference>
<sequence>MSDKDPWAFNLRTRAYDSDSDADSDENPSSSDTIPTSDQVKLLNDFDLSTRPEDAIQYKPNPFSIAKINAASRANQSSTFYKTTKPERPGSASIHGSAQGYIPNASRNQAKQADHSIASSASRPSTFPESEPNKLASHTDRLISPVANRSSHRPKLSSKATTISSQHAIDGSKRFNVPHMPRLSAKASASPSHHKHNLKIPFSPSRLPAAPLQHTAPALAQPNSAFCCDLISPYTSTSFTSIMSAAVPPKTTREGTDISPETSIIGKDKITLPSLYPTRSGSRLPLQSTAFTPKKLQIISPNADRSSQFDKDEEWSTLESTKKRVKVSP</sequence>
<gene>
    <name evidence="2" type="ORF">D9757_001979</name>
</gene>
<reference evidence="2 3" key="1">
    <citation type="journal article" date="2020" name="ISME J.">
        <title>Uncovering the hidden diversity of litter-decomposition mechanisms in mushroom-forming fungi.</title>
        <authorList>
            <person name="Floudas D."/>
            <person name="Bentzer J."/>
            <person name="Ahren D."/>
            <person name="Johansson T."/>
            <person name="Persson P."/>
            <person name="Tunlid A."/>
        </authorList>
    </citation>
    <scope>NUCLEOTIDE SEQUENCE [LARGE SCALE GENOMIC DNA]</scope>
    <source>
        <strain evidence="2 3">CBS 406.79</strain>
    </source>
</reference>
<feature type="region of interest" description="Disordered" evidence="1">
    <location>
        <begin position="69"/>
        <end position="155"/>
    </location>
</feature>
<evidence type="ECO:0000313" key="2">
    <source>
        <dbReference type="EMBL" id="KAF5391406.1"/>
    </source>
</evidence>
<organism evidence="2 3">
    <name type="scientific">Collybiopsis confluens</name>
    <dbReference type="NCBI Taxonomy" id="2823264"/>
    <lineage>
        <taxon>Eukaryota</taxon>
        <taxon>Fungi</taxon>
        <taxon>Dikarya</taxon>
        <taxon>Basidiomycota</taxon>
        <taxon>Agaricomycotina</taxon>
        <taxon>Agaricomycetes</taxon>
        <taxon>Agaricomycetidae</taxon>
        <taxon>Agaricales</taxon>
        <taxon>Marasmiineae</taxon>
        <taxon>Omphalotaceae</taxon>
        <taxon>Collybiopsis</taxon>
    </lineage>
</organism>
<dbReference type="OrthoDB" id="3271131at2759"/>
<feature type="region of interest" description="Disordered" evidence="1">
    <location>
        <begin position="301"/>
        <end position="329"/>
    </location>
</feature>
<dbReference type="AlphaFoldDB" id="A0A8H5HXY5"/>
<evidence type="ECO:0000256" key="1">
    <source>
        <dbReference type="SAM" id="MobiDB-lite"/>
    </source>
</evidence>
<feature type="compositionally biased region" description="Polar residues" evidence="1">
    <location>
        <begin position="72"/>
        <end position="82"/>
    </location>
</feature>
<proteinExistence type="predicted"/>
<evidence type="ECO:0000313" key="3">
    <source>
        <dbReference type="Proteomes" id="UP000518752"/>
    </source>
</evidence>